<dbReference type="Proteomes" id="UP000269396">
    <property type="component" value="Unassembled WGS sequence"/>
</dbReference>
<dbReference type="STRING" id="31246.A0A183PKS2"/>
<dbReference type="AlphaFoldDB" id="A0A183PKS2"/>
<gene>
    <name evidence="2" type="ORF">SMTD_LOCUS14958</name>
</gene>
<feature type="compositionally biased region" description="Polar residues" evidence="1">
    <location>
        <begin position="133"/>
        <end position="145"/>
    </location>
</feature>
<name>A0A183PKS2_9TREM</name>
<sequence>MSGYTQSENLNRGSETMVDRYCNSLNILKEKVMSLLEQYHSIIMQKMECDLGNLLSYDADGFQSHLADVFSQMNDVEVHLNNLEAWAGLPPECFTSASLNYGIPDPDQVSHEAQTLVEAIRHLQAELRAMTTKSQTNSALATGNVPSVPPAEKSDNNQDRTTSSILNTVAKQSPLPLTAIKSEITPYSIQSNPCISPSAGDPNQGYVDTLPQIPSFPSNEEGRSCHHTGSRPYNSNTNTATRSPSIDRRQQSTISTDVYRVTSGHHSSFPSPIPPQQYVSGQYNQFPPSSVETVSSNRMASETTSSKYPSNNQKHWNKLGVNPDQKPGCSTTYCEVETGVRSLIRVPNHRIAGKTSGSSSEAYVQPKPLNIQYNPRMYDGGLLPRLNFTDKQVVLPEHKPRDFWSPHRAHFGQNDYIGDGKIKPRDFYTGPPWVLGARNEYQRVCSRLNNPAIVAWMEEFEPSKLTAEYKLQRYLFKKVNKRKNIKFERYRDSP</sequence>
<evidence type="ECO:0000256" key="1">
    <source>
        <dbReference type="SAM" id="MobiDB-lite"/>
    </source>
</evidence>
<reference evidence="2 3" key="1">
    <citation type="submission" date="2018-11" db="EMBL/GenBank/DDBJ databases">
        <authorList>
            <consortium name="Pathogen Informatics"/>
        </authorList>
    </citation>
    <scope>NUCLEOTIDE SEQUENCE [LARGE SCALE GENOMIC DNA]</scope>
    <source>
        <strain>Denwood</strain>
        <strain evidence="3">Zambia</strain>
    </source>
</reference>
<evidence type="ECO:0000313" key="3">
    <source>
        <dbReference type="Proteomes" id="UP000269396"/>
    </source>
</evidence>
<feature type="compositionally biased region" description="Polar residues" evidence="1">
    <location>
        <begin position="231"/>
        <end position="244"/>
    </location>
</feature>
<dbReference type="EMBL" id="UZAL01035268">
    <property type="protein sequence ID" value="VDP67311.1"/>
    <property type="molecule type" value="Genomic_DNA"/>
</dbReference>
<evidence type="ECO:0000313" key="2">
    <source>
        <dbReference type="EMBL" id="VDP67311.1"/>
    </source>
</evidence>
<keyword evidence="3" id="KW-1185">Reference proteome</keyword>
<dbReference type="GO" id="GO:0003735">
    <property type="term" value="F:structural constituent of ribosome"/>
    <property type="evidence" value="ECO:0007669"/>
    <property type="project" value="InterPro"/>
</dbReference>
<proteinExistence type="predicted"/>
<organism evidence="2 3">
    <name type="scientific">Schistosoma mattheei</name>
    <dbReference type="NCBI Taxonomy" id="31246"/>
    <lineage>
        <taxon>Eukaryota</taxon>
        <taxon>Metazoa</taxon>
        <taxon>Spiralia</taxon>
        <taxon>Lophotrochozoa</taxon>
        <taxon>Platyhelminthes</taxon>
        <taxon>Trematoda</taxon>
        <taxon>Digenea</taxon>
        <taxon>Strigeidida</taxon>
        <taxon>Schistosomatoidea</taxon>
        <taxon>Schistosomatidae</taxon>
        <taxon>Schistosoma</taxon>
    </lineage>
</organism>
<protein>
    <submittedName>
        <fullName evidence="2">Uncharacterized protein</fullName>
    </submittedName>
</protein>
<feature type="region of interest" description="Disordered" evidence="1">
    <location>
        <begin position="133"/>
        <end position="161"/>
    </location>
</feature>
<accession>A0A183PKS2</accession>
<feature type="region of interest" description="Disordered" evidence="1">
    <location>
        <begin position="194"/>
        <end position="254"/>
    </location>
</feature>
<dbReference type="Pfam" id="PF10244">
    <property type="entry name" value="MRP-L51"/>
    <property type="match status" value="1"/>
</dbReference>
<dbReference type="InterPro" id="IPR019373">
    <property type="entry name" value="Ribosomal_mL51"/>
</dbReference>